<organism evidence="1 2">
    <name type="scientific">Actinoallomurus spadix</name>
    <dbReference type="NCBI Taxonomy" id="79912"/>
    <lineage>
        <taxon>Bacteria</taxon>
        <taxon>Bacillati</taxon>
        <taxon>Actinomycetota</taxon>
        <taxon>Actinomycetes</taxon>
        <taxon>Streptosporangiales</taxon>
        <taxon>Thermomonosporaceae</taxon>
        <taxon>Actinoallomurus</taxon>
    </lineage>
</organism>
<comment type="caution">
    <text evidence="1">The sequence shown here is derived from an EMBL/GenBank/DDBJ whole genome shotgun (WGS) entry which is preliminary data.</text>
</comment>
<dbReference type="Proteomes" id="UP001501822">
    <property type="component" value="Unassembled WGS sequence"/>
</dbReference>
<name>A0ABN0XMA2_9ACTN</name>
<keyword evidence="2" id="KW-1185">Reference proteome</keyword>
<reference evidence="1 2" key="1">
    <citation type="journal article" date="2019" name="Int. J. Syst. Evol. Microbiol.">
        <title>The Global Catalogue of Microorganisms (GCM) 10K type strain sequencing project: providing services to taxonomists for standard genome sequencing and annotation.</title>
        <authorList>
            <consortium name="The Broad Institute Genomics Platform"/>
            <consortium name="The Broad Institute Genome Sequencing Center for Infectious Disease"/>
            <person name="Wu L."/>
            <person name="Ma J."/>
        </authorList>
    </citation>
    <scope>NUCLEOTIDE SEQUENCE [LARGE SCALE GENOMIC DNA]</scope>
    <source>
        <strain evidence="1 2">JCM 3146</strain>
    </source>
</reference>
<proteinExistence type="predicted"/>
<evidence type="ECO:0008006" key="3">
    <source>
        <dbReference type="Google" id="ProtNLM"/>
    </source>
</evidence>
<evidence type="ECO:0000313" key="1">
    <source>
        <dbReference type="EMBL" id="GAA0367557.1"/>
    </source>
</evidence>
<protein>
    <recommendedName>
        <fullName evidence="3">PE domain-containing protein</fullName>
    </recommendedName>
</protein>
<dbReference type="EMBL" id="BAAABM010000066">
    <property type="protein sequence ID" value="GAA0367557.1"/>
    <property type="molecule type" value="Genomic_DNA"/>
</dbReference>
<accession>A0ABN0XMA2</accession>
<sequence>MNHSANHLTMSTSELRRLRQMYADAVRQLEEGHQASAVQAGDISQAYGGYEECVWAADQVAGLRDDFNGLIKNVLLEDLRLIAERAGVSAGIYGAAEEAGAEAAGGRLPSGIAEV</sequence>
<gene>
    <name evidence="1" type="ORF">GCM10010151_66850</name>
</gene>
<evidence type="ECO:0000313" key="2">
    <source>
        <dbReference type="Proteomes" id="UP001501822"/>
    </source>
</evidence>